<feature type="compositionally biased region" description="Basic and acidic residues" evidence="1">
    <location>
        <begin position="321"/>
        <end position="335"/>
    </location>
</feature>
<feature type="compositionally biased region" description="Low complexity" evidence="1">
    <location>
        <begin position="54"/>
        <end position="63"/>
    </location>
</feature>
<dbReference type="AlphaFoldDB" id="A0A448YWY5"/>
<feature type="region of interest" description="Disordered" evidence="1">
    <location>
        <begin position="304"/>
        <end position="345"/>
    </location>
</feature>
<dbReference type="OrthoDB" id="204144at2759"/>
<evidence type="ECO:0000313" key="3">
    <source>
        <dbReference type="Proteomes" id="UP000291116"/>
    </source>
</evidence>
<reference evidence="2 3" key="1">
    <citation type="submission" date="2019-01" db="EMBL/GenBank/DDBJ databases">
        <authorList>
            <person name="Ferrante I. M."/>
        </authorList>
    </citation>
    <scope>NUCLEOTIDE SEQUENCE [LARGE SCALE GENOMIC DNA]</scope>
    <source>
        <strain evidence="2 3">B856</strain>
    </source>
</reference>
<accession>A0A448YWY5</accession>
<dbReference type="PANTHER" id="PTHR33604:SF3">
    <property type="entry name" value="OSJNBA0004B13.7 PROTEIN"/>
    <property type="match status" value="1"/>
</dbReference>
<sequence length="1087" mass="119172">MPKPKKPIGLLLLVALVLYSIGSVARFQASFYRKTPAVEVVVESLLPAAAAAVSSSSSNSSSPSLPPPPPVEAIGTSETKDGGSEPSNSPIPIPMLLPLEEQYQRKKKALLEMAAEAAMNAASNTTTTHQARNEPFQPSTAEQKESENQKQINQKQKQKNQKQKKKKQKKKQPHNDMTIVVLSTDRFGSLRRLLRSLLAADYTDPSPRDAGQGNIPDHPKTNRSATCCREGRGQAIDLVVLFDRPPRFSSEAPWGDRRGDSPLSHSNSNSSSSNNSTTTEEDHWEEQIASLERWIESEWNHGAATVSIGSSGGSEQAPPPRENDTEGGKQHERQRPPPVPWTPRTDQDRALILDESDPEVPVWYYRWLSEAHDRYGPTSGCLERNGKRTERGTLIPDLASIHPGAGPGAVLPEGAAPGTPFLHPLPLLGSHGVSPLARVWREFTGAPRLVSSFRFASIGIESHESRHGRSNSSAQSMVQNWSDETWEPTSSSLWNPRLDAIKTNAVNPPRLTRSFFLLSPFVVVDLPTESTVFVECTSNVNEFVGRCFSPGNKMEQKKAERASKSLSPKRIATPIDAPGFVERYEHKHHNKRHAWMQRFASFCQQKQLYSLYQNTATATNESENANATATVTATSNRANGTFPPKESLPPLLQHGDAGGGSDGSASGTPSFPSATEFPAASALKRYDLRGDIVETVDHLDPGAPPFRSVALSKEAERSNDRTPRFLPPVVMSAAIGYSLKDFRRFVGPLREFYFGDVWLLIARDESGGGGEHHGDGNTDSPEEPASIRRYLKEHNVHYLETDSGTSNTGKGKAATTGSEWERINRDRFGFFSTVCDPDVYSLCLTTDFRDSVFQSNPFANLHELLPPPPMSPPPGGDGNGCAGDCGCGAGLPSGVLHVFEHNHGMNEWHYNKMKEPACGLYEQYGKVLKGTKIVNGGSIIGSPHAFRRIGEYMAHPEWGGCNDQVVLNVLVRAPGNSLLANPPAPREEPELQTGNDRNTKYDDDDEKSLDAAGRCRRCCFRAPLAIAVTVHKQGFGPMNVVGRGGRIVKRGEDAKFMNRNCIVSPVVHQYDLIKCPGKKKKKKKKRN</sequence>
<feature type="compositionally biased region" description="Low complexity" evidence="1">
    <location>
        <begin position="266"/>
        <end position="278"/>
    </location>
</feature>
<feature type="region of interest" description="Disordered" evidence="1">
    <location>
        <begin position="635"/>
        <end position="674"/>
    </location>
</feature>
<feature type="region of interest" description="Disordered" evidence="1">
    <location>
        <begin position="54"/>
        <end position="94"/>
    </location>
</feature>
<proteinExistence type="predicted"/>
<evidence type="ECO:0000256" key="1">
    <source>
        <dbReference type="SAM" id="MobiDB-lite"/>
    </source>
</evidence>
<keyword evidence="3" id="KW-1185">Reference proteome</keyword>
<gene>
    <name evidence="2" type="ORF">PSNMU_V1.4_AUG-EV-PASAV3_0009970</name>
</gene>
<organism evidence="2 3">
    <name type="scientific">Pseudo-nitzschia multistriata</name>
    <dbReference type="NCBI Taxonomy" id="183589"/>
    <lineage>
        <taxon>Eukaryota</taxon>
        <taxon>Sar</taxon>
        <taxon>Stramenopiles</taxon>
        <taxon>Ochrophyta</taxon>
        <taxon>Bacillariophyta</taxon>
        <taxon>Bacillariophyceae</taxon>
        <taxon>Bacillariophycidae</taxon>
        <taxon>Bacillariales</taxon>
        <taxon>Bacillariaceae</taxon>
        <taxon>Pseudo-nitzschia</taxon>
    </lineage>
</organism>
<evidence type="ECO:0000313" key="2">
    <source>
        <dbReference type="EMBL" id="VEU34295.1"/>
    </source>
</evidence>
<feature type="region of interest" description="Disordered" evidence="1">
    <location>
        <begin position="248"/>
        <end position="285"/>
    </location>
</feature>
<dbReference type="EMBL" id="CAACVS010000024">
    <property type="protein sequence ID" value="VEU34295.1"/>
    <property type="molecule type" value="Genomic_DNA"/>
</dbReference>
<feature type="compositionally biased region" description="Basic residues" evidence="1">
    <location>
        <begin position="156"/>
        <end position="172"/>
    </location>
</feature>
<feature type="region of interest" description="Disordered" evidence="1">
    <location>
        <begin position="978"/>
        <end position="1007"/>
    </location>
</feature>
<dbReference type="PANTHER" id="PTHR33604">
    <property type="entry name" value="OSJNBA0004B13.7 PROTEIN"/>
    <property type="match status" value="1"/>
</dbReference>
<dbReference type="Proteomes" id="UP000291116">
    <property type="component" value="Unassembled WGS sequence"/>
</dbReference>
<feature type="region of interest" description="Disordered" evidence="1">
    <location>
        <begin position="120"/>
        <end position="180"/>
    </location>
</feature>
<feature type="region of interest" description="Disordered" evidence="1">
    <location>
        <begin position="202"/>
        <end position="226"/>
    </location>
</feature>
<protein>
    <submittedName>
        <fullName evidence="2">Uncharacterized protein</fullName>
    </submittedName>
</protein>
<name>A0A448YWY5_9STRA</name>